<dbReference type="PANTHER" id="PTHR11435:SF1">
    <property type="entry name" value="NADH-UBIQUINONE OXIDOREDUCTASE CHAIN 6"/>
    <property type="match status" value="1"/>
</dbReference>
<keyword evidence="9" id="KW-0249">Electron transport</keyword>
<protein>
    <recommendedName>
        <fullName evidence="4">NADH-ubiquinone oxidoreductase chain 6</fullName>
        <ecNumber evidence="3">7.1.1.2</ecNumber>
    </recommendedName>
    <alternativeName>
        <fullName evidence="14">NADH dehydrogenase subunit 6</fullName>
    </alternativeName>
</protein>
<keyword evidence="12 17" id="KW-0496">Mitochondrion</keyword>
<geneLocation type="mitochondrion" evidence="17"/>
<evidence type="ECO:0000256" key="16">
    <source>
        <dbReference type="SAM" id="Phobius"/>
    </source>
</evidence>
<feature type="transmembrane region" description="Helical" evidence="16">
    <location>
        <begin position="134"/>
        <end position="154"/>
    </location>
</feature>
<evidence type="ECO:0000256" key="4">
    <source>
        <dbReference type="ARBA" id="ARBA00021095"/>
    </source>
</evidence>
<dbReference type="EC" id="7.1.1.2" evidence="3"/>
<comment type="catalytic activity">
    <reaction evidence="15">
        <text>a ubiquinone + NADH + 5 H(+)(in) = a ubiquinol + NAD(+) + 4 H(+)(out)</text>
        <dbReference type="Rhea" id="RHEA:29091"/>
        <dbReference type="Rhea" id="RHEA-COMP:9565"/>
        <dbReference type="Rhea" id="RHEA-COMP:9566"/>
        <dbReference type="ChEBI" id="CHEBI:15378"/>
        <dbReference type="ChEBI" id="CHEBI:16389"/>
        <dbReference type="ChEBI" id="CHEBI:17976"/>
        <dbReference type="ChEBI" id="CHEBI:57540"/>
        <dbReference type="ChEBI" id="CHEBI:57945"/>
        <dbReference type="EC" id="7.1.1.2"/>
    </reaction>
</comment>
<evidence type="ECO:0000256" key="7">
    <source>
        <dbReference type="ARBA" id="ARBA00022692"/>
    </source>
</evidence>
<evidence type="ECO:0000256" key="13">
    <source>
        <dbReference type="ARBA" id="ARBA00023136"/>
    </source>
</evidence>
<keyword evidence="8" id="KW-1278">Translocase</keyword>
<evidence type="ECO:0000313" key="17">
    <source>
        <dbReference type="EMBL" id="ACI28661.1"/>
    </source>
</evidence>
<accession>C3TX62</accession>
<evidence type="ECO:0000256" key="6">
    <source>
        <dbReference type="ARBA" id="ARBA00022660"/>
    </source>
</evidence>
<dbReference type="EMBL" id="FJ230961">
    <property type="protein sequence ID" value="ACI28661.1"/>
    <property type="molecule type" value="Genomic_DNA"/>
</dbReference>
<evidence type="ECO:0000256" key="11">
    <source>
        <dbReference type="ARBA" id="ARBA00023027"/>
    </source>
</evidence>
<evidence type="ECO:0000256" key="15">
    <source>
        <dbReference type="ARBA" id="ARBA00049551"/>
    </source>
</evidence>
<feature type="transmembrane region" description="Helical" evidence="16">
    <location>
        <begin position="80"/>
        <end position="98"/>
    </location>
</feature>
<keyword evidence="13 16" id="KW-0472">Membrane</keyword>
<dbReference type="GO" id="GO:0031966">
    <property type="term" value="C:mitochondrial membrane"/>
    <property type="evidence" value="ECO:0007669"/>
    <property type="project" value="UniProtKB-SubCell"/>
</dbReference>
<proteinExistence type="inferred from homology"/>
<keyword evidence="11" id="KW-0520">NAD</keyword>
<evidence type="ECO:0000256" key="5">
    <source>
        <dbReference type="ARBA" id="ARBA00022448"/>
    </source>
</evidence>
<evidence type="ECO:0000256" key="3">
    <source>
        <dbReference type="ARBA" id="ARBA00012944"/>
    </source>
</evidence>
<feature type="transmembrane region" description="Helical" evidence="16">
    <location>
        <begin position="48"/>
        <end position="68"/>
    </location>
</feature>
<reference evidence="17" key="1">
    <citation type="journal article" date="2009" name="Acta Biochim. Biophys. Sin.">
        <title>The complete mitochondrial genome sequence of Geisha distinctissima (Hemiptera: Flatidae) and comparison with other hemipteran insects.</title>
        <authorList>
            <person name="Song N."/>
        </authorList>
    </citation>
    <scope>NUCLEOTIDE SEQUENCE</scope>
</reference>
<dbReference type="AlphaFoldDB" id="C3TX62"/>
<dbReference type="InterPro" id="IPR050269">
    <property type="entry name" value="ComplexI_Subunit6"/>
</dbReference>
<evidence type="ECO:0000256" key="2">
    <source>
        <dbReference type="ARBA" id="ARBA00005698"/>
    </source>
</evidence>
<comment type="similarity">
    <text evidence="2">Belongs to the complex I subunit 6 family.</text>
</comment>
<name>C3TX62_9HEMI</name>
<evidence type="ECO:0000256" key="8">
    <source>
        <dbReference type="ARBA" id="ARBA00022967"/>
    </source>
</evidence>
<keyword evidence="7 16" id="KW-0812">Transmembrane</keyword>
<dbReference type="PANTHER" id="PTHR11435">
    <property type="entry name" value="NADH UBIQUINONE OXIDOREDUCTASE SUBUNIT ND6"/>
    <property type="match status" value="1"/>
</dbReference>
<evidence type="ECO:0000256" key="1">
    <source>
        <dbReference type="ARBA" id="ARBA00004225"/>
    </source>
</evidence>
<evidence type="ECO:0000256" key="12">
    <source>
        <dbReference type="ARBA" id="ARBA00023128"/>
    </source>
</evidence>
<comment type="subcellular location">
    <subcellularLocation>
        <location evidence="1">Mitochondrion membrane</location>
        <topology evidence="1">Multi-pass membrane protein</topology>
    </subcellularLocation>
</comment>
<gene>
    <name evidence="17" type="primary">nad6</name>
</gene>
<dbReference type="GO" id="GO:0008137">
    <property type="term" value="F:NADH dehydrogenase (ubiquinone) activity"/>
    <property type="evidence" value="ECO:0007669"/>
    <property type="project" value="UniProtKB-EC"/>
</dbReference>
<evidence type="ECO:0000256" key="14">
    <source>
        <dbReference type="ARBA" id="ARBA00031019"/>
    </source>
</evidence>
<sequence length="167" mass="19322">MLTELLKYQYYILTITPTTKHPMSMGSTLMAQTILIAMIMTKFSNSSWYSYILFITTVGGLMIMFMYMSSVASNEKFKPMKMKTMMILMMMILTMMMMKDNVMTSNQTMEMKKVLMNQAEELKSTSKFFNLNKMNTTIIMMTMLLITMISVTNISSSFEGPLKKTYV</sequence>
<organism evidence="17">
    <name type="scientific">Geisha distinctissima</name>
    <dbReference type="NCBI Taxonomy" id="130583"/>
    <lineage>
        <taxon>Eukaryota</taxon>
        <taxon>Metazoa</taxon>
        <taxon>Ecdysozoa</taxon>
        <taxon>Arthropoda</taxon>
        <taxon>Hexapoda</taxon>
        <taxon>Insecta</taxon>
        <taxon>Pterygota</taxon>
        <taxon>Neoptera</taxon>
        <taxon>Paraneoptera</taxon>
        <taxon>Hemiptera</taxon>
        <taxon>Auchenorrhyncha</taxon>
        <taxon>Fulgoroidea</taxon>
        <taxon>Flatidae</taxon>
        <taxon>Flatinae</taxon>
        <taxon>Phyllyphantini</taxon>
        <taxon>Geisha</taxon>
    </lineage>
</organism>
<evidence type="ECO:0000256" key="10">
    <source>
        <dbReference type="ARBA" id="ARBA00022989"/>
    </source>
</evidence>
<keyword evidence="10 16" id="KW-1133">Transmembrane helix</keyword>
<keyword evidence="5" id="KW-0813">Transport</keyword>
<evidence type="ECO:0000256" key="9">
    <source>
        <dbReference type="ARBA" id="ARBA00022982"/>
    </source>
</evidence>
<keyword evidence="6" id="KW-0679">Respiratory chain</keyword>